<organism evidence="1 2">
    <name type="scientific">Candidatus Roizmanbacteria bacterium CG10_big_fil_rev_8_21_14_0_10_45_7</name>
    <dbReference type="NCBI Taxonomy" id="1974854"/>
    <lineage>
        <taxon>Bacteria</taxon>
        <taxon>Candidatus Roizmaniibacteriota</taxon>
    </lineage>
</organism>
<name>A0A2M8KV38_9BACT</name>
<dbReference type="AlphaFoldDB" id="A0A2M8KV38"/>
<sequence length="221" mass="27422">MRKIIFHYNLNKDIDNYINSIYRFKWLKHERKDIDVWTKRFLFPEELKVIQEAENEIAARKILKDILTKITQRNRYEFLIMQQSLEKSWYRKERRFFELTEQFYRKPIFFPQTTAYFTTLPICPYSLKECWFMVSYRFSLEEQVRTICHEIMHFMFLYYYQDTALKEAFTVFLNTDFREIVSIPDRGYPQEKELRNFLFTKRKTTTSFPELLKEGIQFLKT</sequence>
<dbReference type="EMBL" id="PFEE01000029">
    <property type="protein sequence ID" value="PJE63794.1"/>
    <property type="molecule type" value="Genomic_DNA"/>
</dbReference>
<proteinExistence type="predicted"/>
<accession>A0A2M8KV38</accession>
<gene>
    <name evidence="1" type="ORF">COU89_01305</name>
</gene>
<dbReference type="Proteomes" id="UP000231569">
    <property type="component" value="Unassembled WGS sequence"/>
</dbReference>
<protein>
    <submittedName>
        <fullName evidence="1">Uncharacterized protein</fullName>
    </submittedName>
</protein>
<evidence type="ECO:0000313" key="1">
    <source>
        <dbReference type="EMBL" id="PJE63794.1"/>
    </source>
</evidence>
<comment type="caution">
    <text evidence="1">The sequence shown here is derived from an EMBL/GenBank/DDBJ whole genome shotgun (WGS) entry which is preliminary data.</text>
</comment>
<evidence type="ECO:0000313" key="2">
    <source>
        <dbReference type="Proteomes" id="UP000231569"/>
    </source>
</evidence>
<reference evidence="2" key="1">
    <citation type="submission" date="2017-09" db="EMBL/GenBank/DDBJ databases">
        <title>Depth-based differentiation of microbial function through sediment-hosted aquifers and enrichment of novel symbionts in the deep terrestrial subsurface.</title>
        <authorList>
            <person name="Probst A.J."/>
            <person name="Ladd B."/>
            <person name="Jarett J.K."/>
            <person name="Geller-Mcgrath D.E."/>
            <person name="Sieber C.M.K."/>
            <person name="Emerson J.B."/>
            <person name="Anantharaman K."/>
            <person name="Thomas B.C."/>
            <person name="Malmstrom R."/>
            <person name="Stieglmeier M."/>
            <person name="Klingl A."/>
            <person name="Woyke T."/>
            <person name="Ryan C.M."/>
            <person name="Banfield J.F."/>
        </authorList>
    </citation>
    <scope>NUCLEOTIDE SEQUENCE [LARGE SCALE GENOMIC DNA]</scope>
</reference>